<dbReference type="SMART" id="SM00355">
    <property type="entry name" value="ZnF_C2H2"/>
    <property type="match status" value="2"/>
</dbReference>
<feature type="region of interest" description="Disordered" evidence="1">
    <location>
        <begin position="39"/>
        <end position="205"/>
    </location>
</feature>
<feature type="compositionally biased region" description="Low complexity" evidence="1">
    <location>
        <begin position="795"/>
        <end position="811"/>
    </location>
</feature>
<feature type="compositionally biased region" description="Acidic residues" evidence="1">
    <location>
        <begin position="284"/>
        <end position="312"/>
    </location>
</feature>
<feature type="compositionally biased region" description="Low complexity" evidence="1">
    <location>
        <begin position="741"/>
        <end position="773"/>
    </location>
</feature>
<reference evidence="3" key="1">
    <citation type="submission" date="2022-08" db="UniProtKB">
        <authorList>
            <consortium name="EnsemblMetazoa"/>
        </authorList>
    </citation>
    <scope>IDENTIFICATION</scope>
    <source>
        <strain evidence="3">EBRO</strain>
    </source>
</reference>
<feature type="compositionally biased region" description="Gly residues" evidence="1">
    <location>
        <begin position="175"/>
        <end position="192"/>
    </location>
</feature>
<feature type="compositionally biased region" description="Low complexity" evidence="1">
    <location>
        <begin position="127"/>
        <end position="139"/>
    </location>
</feature>
<sequence>MGNVFAAMVTRTRKWNGMVVHRSLAGGWWMRMCYPSAQGGSSRRDYGGSGSSGVGGRGGGGSSSNRYHEGGSSGSGSYDKRGSHDHHSSTSGGGAGDGSSSRSKFEPHHRSSSSASRSHGGGGGDSGSSYRSRDNNSSSMGPPRSVAMRTSGGGSGSGGRSMMRPPMGDSSRMMGRGGSSSSLGGGSGIGGGIHRRGSMRGRISHYRSDGRRGMLSSRIIGGHHRRTDMGRPMSMHNRRYPSIRGRGELRSRIIGGIGSKRPLDISARKALIKRAIAAAKDLADDTASDNVDEEDEEEEEDDDEVGVVEEAGEPTPKKQRKTSEAVETASSTAKKDDDGDDEHEDNSAANKVKQEKDEKDVDLKATGGSVGDEQTATKKKVVKKETVGVKKEDSKAASTDDGSDKKRSTKITTQYRSSSFIKLTCAHCSYKCVTFKEYQTHLYSRGHKMKMRQLAVTCRERLLLMRAAQRNAQKDVDEKSEDGADGEEGGSKQRPGFCMLCRLNYRQPRATHQQSEAHKEMKNFLMPFCNVCKISFKSPMAYETHRASLDHLKIKARVMRYASPSKADDSGDELTGDLVDLDSLTIVDEVGKVDEICEPGVDKESSSVGGTGKQRDYESVARTVGTDDDEDEEDDEVNDGDEMPMVIGQEYVKLVEVQYCEVCNMYLHDRLETREQTLREHCKKPLHLKNYIRIRNDKKLRERAERIHKKKIKIDKGTTSTKKVDEKKTKESSTASGGGSAETKLSTTASATSADNGTASAGTTAATTAAVSGTEGGEGVTADKKQEANEPSSNSKSDAATVSKATSATTKGGAEEPTLATVSSEDALSLDTSKDADSASLGGDVNTSLIDDKLMWQVVDNDELGDLLRDVNEAEEEDDDKTSLERYDKFRHTEKNGLEQQTLAADGAGDEEEDSAETDVNKTAAGQVKAATNGDAENGSATKEKVDVV</sequence>
<evidence type="ECO:0000256" key="1">
    <source>
        <dbReference type="SAM" id="MobiDB-lite"/>
    </source>
</evidence>
<feature type="compositionally biased region" description="Low complexity" evidence="1">
    <location>
        <begin position="160"/>
        <end position="174"/>
    </location>
</feature>
<dbReference type="STRING" id="41427.A0A182IUF2"/>
<feature type="domain" description="C2H2-type" evidence="2">
    <location>
        <begin position="527"/>
        <end position="551"/>
    </location>
</feature>
<dbReference type="PANTHER" id="PTHR15491:SF18">
    <property type="entry name" value="CIZ1 ZINC FINGER PROTEIN, ISOFORM A"/>
    <property type="match status" value="1"/>
</dbReference>
<evidence type="ECO:0000259" key="2">
    <source>
        <dbReference type="SMART" id="SM00355"/>
    </source>
</evidence>
<feature type="compositionally biased region" description="Acidic residues" evidence="1">
    <location>
        <begin position="626"/>
        <end position="641"/>
    </location>
</feature>
<organism evidence="3">
    <name type="scientific">Anopheles atroparvus</name>
    <name type="common">European mosquito</name>
    <dbReference type="NCBI Taxonomy" id="41427"/>
    <lineage>
        <taxon>Eukaryota</taxon>
        <taxon>Metazoa</taxon>
        <taxon>Ecdysozoa</taxon>
        <taxon>Arthropoda</taxon>
        <taxon>Hexapoda</taxon>
        <taxon>Insecta</taxon>
        <taxon>Pterygota</taxon>
        <taxon>Neoptera</taxon>
        <taxon>Endopterygota</taxon>
        <taxon>Diptera</taxon>
        <taxon>Nematocera</taxon>
        <taxon>Culicoidea</taxon>
        <taxon>Culicidae</taxon>
        <taxon>Anophelinae</taxon>
        <taxon>Anopheles</taxon>
    </lineage>
</organism>
<feature type="region of interest" description="Disordered" evidence="1">
    <location>
        <begin position="891"/>
        <end position="949"/>
    </location>
</feature>
<feature type="domain" description="C2H2-type" evidence="2">
    <location>
        <begin position="423"/>
        <end position="447"/>
    </location>
</feature>
<feature type="compositionally biased region" description="Basic and acidic residues" evidence="1">
    <location>
        <begin position="78"/>
        <end position="88"/>
    </location>
</feature>
<protein>
    <recommendedName>
        <fullName evidence="2">C2H2-type domain-containing protein</fullName>
    </recommendedName>
</protein>
<evidence type="ECO:0000313" key="3">
    <source>
        <dbReference type="EnsemblMetazoa" id="AATE005694-PA.1"/>
    </source>
</evidence>
<feature type="compositionally biased region" description="Gly residues" evidence="1">
    <location>
        <begin position="47"/>
        <end position="62"/>
    </location>
</feature>
<name>A0A182IUF2_ANOAO</name>
<feature type="compositionally biased region" description="Acidic residues" evidence="1">
    <location>
        <begin position="908"/>
        <end position="917"/>
    </location>
</feature>
<dbReference type="InterPro" id="IPR013087">
    <property type="entry name" value="Znf_C2H2_type"/>
</dbReference>
<feature type="compositionally biased region" description="Basic and acidic residues" evidence="1">
    <location>
        <begin position="352"/>
        <end position="363"/>
    </location>
</feature>
<feature type="region of interest" description="Disordered" evidence="1">
    <location>
        <begin position="282"/>
        <end position="411"/>
    </location>
</feature>
<feature type="compositionally biased region" description="Acidic residues" evidence="1">
    <location>
        <begin position="478"/>
        <end position="488"/>
    </location>
</feature>
<accession>A0A182IUF2</accession>
<dbReference type="PANTHER" id="PTHR15491">
    <property type="match status" value="1"/>
</dbReference>
<feature type="region of interest" description="Disordered" evidence="1">
    <location>
        <begin position="705"/>
        <end position="847"/>
    </location>
</feature>
<feature type="region of interest" description="Disordered" evidence="1">
    <location>
        <begin position="601"/>
        <end position="641"/>
    </location>
</feature>
<dbReference type="InterPro" id="IPR026811">
    <property type="entry name" value="CIZ1"/>
</dbReference>
<dbReference type="EnsemblMetazoa" id="AATE005694-RA">
    <property type="protein sequence ID" value="AATE005694-PA.1"/>
    <property type="gene ID" value="AATE005694"/>
</dbReference>
<dbReference type="AlphaFoldDB" id="A0A182IUF2"/>
<proteinExistence type="predicted"/>
<feature type="region of interest" description="Disordered" evidence="1">
    <location>
        <begin position="470"/>
        <end position="491"/>
    </location>
</feature>
<feature type="compositionally biased region" description="Basic and acidic residues" evidence="1">
    <location>
        <begin position="722"/>
        <end position="731"/>
    </location>
</feature>
<feature type="compositionally biased region" description="Basic and acidic residues" evidence="1">
    <location>
        <begin position="383"/>
        <end position="395"/>
    </location>
</feature>
<feature type="compositionally biased region" description="Basic residues" evidence="1">
    <location>
        <begin position="193"/>
        <end position="205"/>
    </location>
</feature>
<dbReference type="VEuPathDB" id="VectorBase:AATE005694"/>